<dbReference type="EMBL" id="NPDT01000010">
    <property type="protein sequence ID" value="PJZ64476.1"/>
    <property type="molecule type" value="Genomic_DNA"/>
</dbReference>
<comment type="caution">
    <text evidence="2">The sequence shown here is derived from an EMBL/GenBank/DDBJ whole genome shotgun (WGS) entry which is preliminary data.</text>
</comment>
<feature type="transmembrane region" description="Helical" evidence="1">
    <location>
        <begin position="63"/>
        <end position="87"/>
    </location>
</feature>
<feature type="transmembrane region" description="Helical" evidence="1">
    <location>
        <begin position="174"/>
        <end position="193"/>
    </location>
</feature>
<dbReference type="RefSeq" id="WP_100760238.1">
    <property type="nucleotide sequence ID" value="NZ_NPDT01000010.1"/>
</dbReference>
<protein>
    <submittedName>
        <fullName evidence="2">Uncharacterized protein</fullName>
    </submittedName>
</protein>
<keyword evidence="1" id="KW-0472">Membrane</keyword>
<feature type="transmembrane region" description="Helical" evidence="1">
    <location>
        <begin position="99"/>
        <end position="115"/>
    </location>
</feature>
<evidence type="ECO:0000313" key="2">
    <source>
        <dbReference type="EMBL" id="PJZ64476.1"/>
    </source>
</evidence>
<organism evidence="2 3">
    <name type="scientific">Leptospira wolffii</name>
    <dbReference type="NCBI Taxonomy" id="409998"/>
    <lineage>
        <taxon>Bacteria</taxon>
        <taxon>Pseudomonadati</taxon>
        <taxon>Spirochaetota</taxon>
        <taxon>Spirochaetia</taxon>
        <taxon>Leptospirales</taxon>
        <taxon>Leptospiraceae</taxon>
        <taxon>Leptospira</taxon>
    </lineage>
</organism>
<feature type="transmembrane region" description="Helical" evidence="1">
    <location>
        <begin position="21"/>
        <end position="43"/>
    </location>
</feature>
<feature type="transmembrane region" description="Helical" evidence="1">
    <location>
        <begin position="199"/>
        <end position="220"/>
    </location>
</feature>
<feature type="transmembrane region" description="Helical" evidence="1">
    <location>
        <begin position="144"/>
        <end position="162"/>
    </location>
</feature>
<reference evidence="2 3" key="1">
    <citation type="submission" date="2017-07" db="EMBL/GenBank/DDBJ databases">
        <title>Leptospira spp. isolated from tropical soils.</title>
        <authorList>
            <person name="Thibeaux R."/>
            <person name="Iraola G."/>
            <person name="Ferres I."/>
            <person name="Bierque E."/>
            <person name="Girault D."/>
            <person name="Soupe-Gilbert M.-E."/>
            <person name="Picardeau M."/>
            <person name="Goarant C."/>
        </authorList>
    </citation>
    <scope>NUCLEOTIDE SEQUENCE [LARGE SCALE GENOMIC DNA]</scope>
    <source>
        <strain evidence="2 3">FH2-C-A2</strain>
    </source>
</reference>
<proteinExistence type="predicted"/>
<sequence>MFIGHYSAALATKKLEPKTPLWATFLGVQFVDILFMVFIVFGIEGIRFVPGYTEMNNYELFFMPYTHSLVAGILWGILVFVIFKFLILRNKTYSDSLKTKISSLVGLSVLSHYFLDLPMHTPDLPILFDSGPKLGFGIWHNRNLSIAVEVILTTLGLFLYFKSTKPGPTFGGKYGMHIFGGFLLVLAIATPFFPPPQTVVEFSTQALFGYFLLALVAGWLDSKRIPADTN</sequence>
<gene>
    <name evidence="2" type="ORF">CH371_18670</name>
</gene>
<dbReference type="AlphaFoldDB" id="A0A2M9Z7R7"/>
<evidence type="ECO:0000313" key="3">
    <source>
        <dbReference type="Proteomes" id="UP000231912"/>
    </source>
</evidence>
<dbReference type="Proteomes" id="UP000231912">
    <property type="component" value="Unassembled WGS sequence"/>
</dbReference>
<name>A0A2M9Z7R7_9LEPT</name>
<accession>A0A2M9Z7R7</accession>
<keyword evidence="1" id="KW-1133">Transmembrane helix</keyword>
<keyword evidence="1" id="KW-0812">Transmembrane</keyword>
<evidence type="ECO:0000256" key="1">
    <source>
        <dbReference type="SAM" id="Phobius"/>
    </source>
</evidence>